<keyword evidence="2" id="KW-1185">Reference proteome</keyword>
<dbReference type="EMBL" id="FQUF01000004">
    <property type="protein sequence ID" value="SHE37317.1"/>
    <property type="molecule type" value="Genomic_DNA"/>
</dbReference>
<dbReference type="OrthoDB" id="2361638at2"/>
<dbReference type="SUPFAM" id="SSF143567">
    <property type="entry name" value="YkuJ-like"/>
    <property type="match status" value="1"/>
</dbReference>
<dbReference type="AlphaFoldDB" id="A0A1M4SZ60"/>
<evidence type="ECO:0000313" key="2">
    <source>
        <dbReference type="Proteomes" id="UP000184128"/>
    </source>
</evidence>
<evidence type="ECO:0000313" key="1">
    <source>
        <dbReference type="EMBL" id="SHE37317.1"/>
    </source>
</evidence>
<dbReference type="Proteomes" id="UP000184128">
    <property type="component" value="Unassembled WGS sequence"/>
</dbReference>
<gene>
    <name evidence="1" type="ORF">SAMN02745249_00296</name>
</gene>
<name>A0A1M4SZ60_9LACT</name>
<reference evidence="1 2" key="1">
    <citation type="submission" date="2016-11" db="EMBL/GenBank/DDBJ databases">
        <authorList>
            <person name="Jaros S."/>
            <person name="Januszkiewicz K."/>
            <person name="Wedrychowicz H."/>
        </authorList>
    </citation>
    <scope>NUCLEOTIDE SEQUENCE [LARGE SCALE GENOMIC DNA]</scope>
    <source>
        <strain evidence="1 2">DSM 15692</strain>
    </source>
</reference>
<sequence>MKPSSLRPIILRLEAMIEDTTDDVQVRRFETDGQLRATVEYFKDRDLFIIKDPSIEEEMEFDNIDFVAMEILELIQPVLPEEN</sequence>
<accession>A0A1M4SZ60</accession>
<organism evidence="1 2">
    <name type="scientific">Atopostipes suicloacalis DSM 15692</name>
    <dbReference type="NCBI Taxonomy" id="1121025"/>
    <lineage>
        <taxon>Bacteria</taxon>
        <taxon>Bacillati</taxon>
        <taxon>Bacillota</taxon>
        <taxon>Bacilli</taxon>
        <taxon>Lactobacillales</taxon>
        <taxon>Carnobacteriaceae</taxon>
        <taxon>Atopostipes</taxon>
    </lineage>
</organism>
<dbReference type="Pfam" id="PF08796">
    <property type="entry name" value="DUF1797"/>
    <property type="match status" value="1"/>
</dbReference>
<dbReference type="InterPro" id="IPR014904">
    <property type="entry name" value="YkuJ-like"/>
</dbReference>
<protein>
    <submittedName>
        <fullName evidence="1">Uncharacterized protein YkuJ</fullName>
    </submittedName>
</protein>
<dbReference type="RefSeq" id="WP_073295188.1">
    <property type="nucleotide sequence ID" value="NZ_FQUF01000004.1"/>
</dbReference>
<proteinExistence type="predicted"/>
<dbReference type="STRING" id="1121025.SAMN02745249_00296"/>
<dbReference type="InterPro" id="IPR038073">
    <property type="entry name" value="YkuJ-like_sf"/>
</dbReference>
<dbReference type="Gene3D" id="3.30.720.20">
    <property type="entry name" value="Protein of unknown function DUF1797"/>
    <property type="match status" value="1"/>
</dbReference>